<sequence length="101" mass="11466">QVQVAIKCLPKDQVKGQTSDFLQEATIMHSICHPHIIKLHGIVTELAPLKSLLECLKDASMQTTFTLQHLYNLVTQLADAMMYLEKNRLVHRDLAARNVLM</sequence>
<dbReference type="Proteomes" id="UP000015101">
    <property type="component" value="Unassembled WGS sequence"/>
</dbReference>
<dbReference type="HOGENOM" id="CLU_2298672_0_0_1"/>
<dbReference type="PANTHER" id="PTHR24416:SF611">
    <property type="entry name" value="TYROSINE-PROTEIN KINASE TRANSMEMBRANE RECEPTOR ROR"/>
    <property type="match status" value="1"/>
</dbReference>
<evidence type="ECO:0000259" key="1">
    <source>
        <dbReference type="PROSITE" id="PS50011"/>
    </source>
</evidence>
<accession>T1EJL7</accession>
<dbReference type="GO" id="GO:0004713">
    <property type="term" value="F:protein tyrosine kinase activity"/>
    <property type="evidence" value="ECO:0007669"/>
    <property type="project" value="InterPro"/>
</dbReference>
<evidence type="ECO:0000313" key="2">
    <source>
        <dbReference type="EMBL" id="ESN90508.1"/>
    </source>
</evidence>
<dbReference type="PROSITE" id="PS00109">
    <property type="entry name" value="PROTEIN_KINASE_TYR"/>
    <property type="match status" value="1"/>
</dbReference>
<reference evidence="3" key="3">
    <citation type="submission" date="2015-06" db="UniProtKB">
        <authorList>
            <consortium name="EnsemblMetazoa"/>
        </authorList>
    </citation>
    <scope>IDENTIFICATION</scope>
</reference>
<dbReference type="SUPFAM" id="SSF56112">
    <property type="entry name" value="Protein kinase-like (PK-like)"/>
    <property type="match status" value="1"/>
</dbReference>
<dbReference type="GO" id="GO:0005524">
    <property type="term" value="F:ATP binding"/>
    <property type="evidence" value="ECO:0007669"/>
    <property type="project" value="InterPro"/>
</dbReference>
<dbReference type="InterPro" id="IPR000719">
    <property type="entry name" value="Prot_kinase_dom"/>
</dbReference>
<dbReference type="PROSITE" id="PS50011">
    <property type="entry name" value="PROTEIN_KINASE_DOM"/>
    <property type="match status" value="1"/>
</dbReference>
<dbReference type="RefSeq" id="XP_009031431.1">
    <property type="nucleotide sequence ID" value="XM_009033183.1"/>
</dbReference>
<gene>
    <name evidence="3" type="primary">20196767</name>
    <name evidence="2" type="ORF">HELRODRAFT_145654</name>
</gene>
<feature type="domain" description="Protein kinase" evidence="1">
    <location>
        <begin position="1"/>
        <end position="101"/>
    </location>
</feature>
<dbReference type="SMART" id="SM00219">
    <property type="entry name" value="TyrKc"/>
    <property type="match status" value="1"/>
</dbReference>
<dbReference type="OrthoDB" id="4062651at2759"/>
<evidence type="ECO:0000313" key="3">
    <source>
        <dbReference type="EnsemblMetazoa" id="HelroP145654"/>
    </source>
</evidence>
<dbReference type="AlphaFoldDB" id="T1EJL7"/>
<dbReference type="Gene3D" id="1.10.510.10">
    <property type="entry name" value="Transferase(Phosphotransferase) domain 1"/>
    <property type="match status" value="1"/>
</dbReference>
<dbReference type="STRING" id="6412.T1EJL7"/>
<organism evidence="3 4">
    <name type="scientific">Helobdella robusta</name>
    <name type="common">Californian leech</name>
    <dbReference type="NCBI Taxonomy" id="6412"/>
    <lineage>
        <taxon>Eukaryota</taxon>
        <taxon>Metazoa</taxon>
        <taxon>Spiralia</taxon>
        <taxon>Lophotrochozoa</taxon>
        <taxon>Annelida</taxon>
        <taxon>Clitellata</taxon>
        <taxon>Hirudinea</taxon>
        <taxon>Rhynchobdellida</taxon>
        <taxon>Glossiphoniidae</taxon>
        <taxon>Helobdella</taxon>
    </lineage>
</organism>
<dbReference type="InParanoid" id="T1EJL7"/>
<dbReference type="PANTHER" id="PTHR24416">
    <property type="entry name" value="TYROSINE-PROTEIN KINASE RECEPTOR"/>
    <property type="match status" value="1"/>
</dbReference>
<dbReference type="GeneID" id="20196767"/>
<keyword evidence="4" id="KW-1185">Reference proteome</keyword>
<dbReference type="EMBL" id="AMQM01002270">
    <property type="status" value="NOT_ANNOTATED_CDS"/>
    <property type="molecule type" value="Genomic_DNA"/>
</dbReference>
<reference evidence="4" key="1">
    <citation type="submission" date="2012-12" db="EMBL/GenBank/DDBJ databases">
        <authorList>
            <person name="Hellsten U."/>
            <person name="Grimwood J."/>
            <person name="Chapman J.A."/>
            <person name="Shapiro H."/>
            <person name="Aerts A."/>
            <person name="Otillar R.P."/>
            <person name="Terry A.Y."/>
            <person name="Boore J.L."/>
            <person name="Simakov O."/>
            <person name="Marletaz F."/>
            <person name="Cho S.-J."/>
            <person name="Edsinger-Gonzales E."/>
            <person name="Havlak P."/>
            <person name="Kuo D.-H."/>
            <person name="Larsson T."/>
            <person name="Lv J."/>
            <person name="Arendt D."/>
            <person name="Savage R."/>
            <person name="Osoegawa K."/>
            <person name="de Jong P."/>
            <person name="Lindberg D.R."/>
            <person name="Seaver E.C."/>
            <person name="Weisblat D.A."/>
            <person name="Putnam N.H."/>
            <person name="Grigoriev I.V."/>
            <person name="Rokhsar D.S."/>
        </authorList>
    </citation>
    <scope>NUCLEOTIDE SEQUENCE</scope>
</reference>
<proteinExistence type="predicted"/>
<dbReference type="CTD" id="20196767"/>
<dbReference type="InterPro" id="IPR011009">
    <property type="entry name" value="Kinase-like_dom_sf"/>
</dbReference>
<dbReference type="Gene3D" id="3.30.200.20">
    <property type="entry name" value="Phosphorylase Kinase, domain 1"/>
    <property type="match status" value="1"/>
</dbReference>
<dbReference type="FunFam" id="1.10.510.10:FF:001592">
    <property type="entry name" value="Peripheral plasma membrane protein CASK"/>
    <property type="match status" value="1"/>
</dbReference>
<evidence type="ECO:0000313" key="4">
    <source>
        <dbReference type="Proteomes" id="UP000015101"/>
    </source>
</evidence>
<dbReference type="InterPro" id="IPR020635">
    <property type="entry name" value="Tyr_kinase_cat_dom"/>
</dbReference>
<dbReference type="EnsemblMetazoa" id="HelroT145654">
    <property type="protein sequence ID" value="HelroP145654"/>
    <property type="gene ID" value="HelroG145654"/>
</dbReference>
<dbReference type="KEGG" id="hro:HELRODRAFT_145654"/>
<dbReference type="eggNOG" id="KOG0199">
    <property type="taxonomic scope" value="Eukaryota"/>
</dbReference>
<reference evidence="2 4" key="2">
    <citation type="journal article" date="2013" name="Nature">
        <title>Insights into bilaterian evolution from three spiralian genomes.</title>
        <authorList>
            <person name="Simakov O."/>
            <person name="Marletaz F."/>
            <person name="Cho S.J."/>
            <person name="Edsinger-Gonzales E."/>
            <person name="Havlak P."/>
            <person name="Hellsten U."/>
            <person name="Kuo D.H."/>
            <person name="Larsson T."/>
            <person name="Lv J."/>
            <person name="Arendt D."/>
            <person name="Savage R."/>
            <person name="Osoegawa K."/>
            <person name="de Jong P."/>
            <person name="Grimwood J."/>
            <person name="Chapman J.A."/>
            <person name="Shapiro H."/>
            <person name="Aerts A."/>
            <person name="Otillar R.P."/>
            <person name="Terry A.Y."/>
            <person name="Boore J.L."/>
            <person name="Grigoriev I.V."/>
            <person name="Lindberg D.R."/>
            <person name="Seaver E.C."/>
            <person name="Weisblat D.A."/>
            <person name="Putnam N.H."/>
            <person name="Rokhsar D.S."/>
        </authorList>
    </citation>
    <scope>NUCLEOTIDE SEQUENCE</scope>
</reference>
<dbReference type="InterPro" id="IPR050122">
    <property type="entry name" value="RTK"/>
</dbReference>
<protein>
    <recommendedName>
        <fullName evidence="1">Protein kinase domain-containing protein</fullName>
    </recommendedName>
</protein>
<dbReference type="InterPro" id="IPR008266">
    <property type="entry name" value="Tyr_kinase_AS"/>
</dbReference>
<name>T1EJL7_HELRO</name>
<dbReference type="InterPro" id="IPR001245">
    <property type="entry name" value="Ser-Thr/Tyr_kinase_cat_dom"/>
</dbReference>
<dbReference type="EMBL" id="KB097753">
    <property type="protein sequence ID" value="ESN90508.1"/>
    <property type="molecule type" value="Genomic_DNA"/>
</dbReference>
<dbReference type="Pfam" id="PF07714">
    <property type="entry name" value="PK_Tyr_Ser-Thr"/>
    <property type="match status" value="1"/>
</dbReference>